<name>A0AAJ6QVF7_9ACAR</name>
<organism evidence="5 6">
    <name type="scientific">Galendromus occidentalis</name>
    <name type="common">western predatory mite</name>
    <dbReference type="NCBI Taxonomy" id="34638"/>
    <lineage>
        <taxon>Eukaryota</taxon>
        <taxon>Metazoa</taxon>
        <taxon>Ecdysozoa</taxon>
        <taxon>Arthropoda</taxon>
        <taxon>Chelicerata</taxon>
        <taxon>Arachnida</taxon>
        <taxon>Acari</taxon>
        <taxon>Parasitiformes</taxon>
        <taxon>Mesostigmata</taxon>
        <taxon>Gamasina</taxon>
        <taxon>Phytoseioidea</taxon>
        <taxon>Phytoseiidae</taxon>
        <taxon>Typhlodrominae</taxon>
        <taxon>Galendromus</taxon>
    </lineage>
</organism>
<sequence>MAELHFRSRHCPLGKDNLPKCFFVGLLLLWVASLVQSAAAVTVTEVRLQTDSATQDQFVLEGEPASLVCFFQLKPNEEIQRVTWIKDGTDEVYVWRRKFQPLARLLFQDRTDLLNRSPSFVKIDYAHRSMQGNYTCRVETDKGVSENDFYLIVIVDSCKEKSWTTYSDRIGCTEEIRLDCTGMFPKPSPACGVYNEATQSYLSTVPFDTVKPVNGTYDVQLHRIFRIKDWIEYRNISFRCHVIVLGTEWRTGMTHRLFGDPGCLKDPPEVRNGSFNLTGELSCWGTPAEGAVVQYSCPAGFNVRGHSKMVCKNGTWVGVIGNRNLDELNYSPSEVISCGKFADPMPHHSQMSVVAPKYGSAARERSID</sequence>
<dbReference type="InterPro" id="IPR035976">
    <property type="entry name" value="Sushi/SCR/CCP_sf"/>
</dbReference>
<protein>
    <submittedName>
        <fullName evidence="6">Uncharacterized protein LOC100898569</fullName>
    </submittedName>
</protein>
<dbReference type="PROSITE" id="PS50835">
    <property type="entry name" value="IG_LIKE"/>
    <property type="match status" value="1"/>
</dbReference>
<feature type="domain" description="Ig-like" evidence="4">
    <location>
        <begin position="39"/>
        <end position="152"/>
    </location>
</feature>
<keyword evidence="2" id="KW-0732">Signal</keyword>
<dbReference type="GO" id="GO:0004930">
    <property type="term" value="F:G protein-coupled receptor activity"/>
    <property type="evidence" value="ECO:0007669"/>
    <property type="project" value="InterPro"/>
</dbReference>
<gene>
    <name evidence="6" type="primary">LOC100898569</name>
</gene>
<dbReference type="SUPFAM" id="SSF48726">
    <property type="entry name" value="Immunoglobulin"/>
    <property type="match status" value="1"/>
</dbReference>
<keyword evidence="1" id="KW-1015">Disulfide bond</keyword>
<feature type="domain" description="G-protein coupled receptors family 2 profile 1" evidence="3">
    <location>
        <begin position="272"/>
        <end position="342"/>
    </location>
</feature>
<dbReference type="KEGG" id="goe:100898569"/>
<dbReference type="RefSeq" id="XP_003745211.1">
    <property type="nucleotide sequence ID" value="XM_003745163.1"/>
</dbReference>
<evidence type="ECO:0000259" key="3">
    <source>
        <dbReference type="PROSITE" id="PS50227"/>
    </source>
</evidence>
<evidence type="ECO:0000256" key="1">
    <source>
        <dbReference type="ARBA" id="ARBA00023157"/>
    </source>
</evidence>
<keyword evidence="5" id="KW-1185">Reference proteome</keyword>
<dbReference type="AlphaFoldDB" id="A0AAJ6QVF7"/>
<dbReference type="InterPro" id="IPR013783">
    <property type="entry name" value="Ig-like_fold"/>
</dbReference>
<dbReference type="PROSITE" id="PS50227">
    <property type="entry name" value="G_PROTEIN_RECEP_F2_3"/>
    <property type="match status" value="1"/>
</dbReference>
<dbReference type="Gene3D" id="2.10.70.10">
    <property type="entry name" value="Complement Module, domain 1"/>
    <property type="match status" value="1"/>
</dbReference>
<proteinExistence type="predicted"/>
<reference evidence="6" key="1">
    <citation type="submission" date="2025-08" db="UniProtKB">
        <authorList>
            <consortium name="RefSeq"/>
        </authorList>
    </citation>
    <scope>IDENTIFICATION</scope>
</reference>
<dbReference type="Proteomes" id="UP000694867">
    <property type="component" value="Unplaced"/>
</dbReference>
<dbReference type="InterPro" id="IPR003599">
    <property type="entry name" value="Ig_sub"/>
</dbReference>
<evidence type="ECO:0000313" key="5">
    <source>
        <dbReference type="Proteomes" id="UP000694867"/>
    </source>
</evidence>
<evidence type="ECO:0000256" key="2">
    <source>
        <dbReference type="SAM" id="SignalP"/>
    </source>
</evidence>
<dbReference type="GO" id="GO:0016020">
    <property type="term" value="C:membrane"/>
    <property type="evidence" value="ECO:0007669"/>
    <property type="project" value="InterPro"/>
</dbReference>
<dbReference type="Pfam" id="PF00084">
    <property type="entry name" value="Sushi"/>
    <property type="match status" value="1"/>
</dbReference>
<dbReference type="InterPro" id="IPR000436">
    <property type="entry name" value="Sushi_SCR_CCP_dom"/>
</dbReference>
<dbReference type="InterPro" id="IPR007110">
    <property type="entry name" value="Ig-like_dom"/>
</dbReference>
<evidence type="ECO:0000259" key="4">
    <source>
        <dbReference type="PROSITE" id="PS50835"/>
    </source>
</evidence>
<dbReference type="SUPFAM" id="SSF57535">
    <property type="entry name" value="Complement control module/SCR domain"/>
    <property type="match status" value="1"/>
</dbReference>
<evidence type="ECO:0000313" key="6">
    <source>
        <dbReference type="RefSeq" id="XP_003745211.1"/>
    </source>
</evidence>
<accession>A0AAJ6QVF7</accession>
<dbReference type="Gene3D" id="2.60.40.10">
    <property type="entry name" value="Immunoglobulins"/>
    <property type="match status" value="1"/>
</dbReference>
<feature type="chain" id="PRO_5042487628" evidence="2">
    <location>
        <begin position="41"/>
        <end position="368"/>
    </location>
</feature>
<dbReference type="GeneID" id="100898569"/>
<dbReference type="InterPro" id="IPR036179">
    <property type="entry name" value="Ig-like_dom_sf"/>
</dbReference>
<dbReference type="InterPro" id="IPR001879">
    <property type="entry name" value="GPCR_2_extracellular_dom"/>
</dbReference>
<dbReference type="SMART" id="SM00409">
    <property type="entry name" value="IG"/>
    <property type="match status" value="1"/>
</dbReference>
<dbReference type="CDD" id="cd00033">
    <property type="entry name" value="CCP"/>
    <property type="match status" value="1"/>
</dbReference>
<feature type="signal peptide" evidence="2">
    <location>
        <begin position="1"/>
        <end position="40"/>
    </location>
</feature>